<evidence type="ECO:0000256" key="1">
    <source>
        <dbReference type="SAM" id="MobiDB-lite"/>
    </source>
</evidence>
<dbReference type="AlphaFoldDB" id="A0A238KTH1"/>
<dbReference type="InterPro" id="IPR004291">
    <property type="entry name" value="Transposase_IS66_central"/>
</dbReference>
<evidence type="ECO:0000313" key="6">
    <source>
        <dbReference type="Proteomes" id="UP000202922"/>
    </source>
</evidence>
<dbReference type="Pfam" id="PF03050">
    <property type="entry name" value="DDE_Tnp_IS66"/>
    <property type="match status" value="1"/>
</dbReference>
<dbReference type="InterPro" id="IPR024474">
    <property type="entry name" value="Znf_dom_IS66"/>
</dbReference>
<feature type="domain" description="Transposase IS66 zinc-finger binding" evidence="3">
    <location>
        <begin position="155"/>
        <end position="196"/>
    </location>
</feature>
<sequence>MQEIQSACAKLAGHPESDVSKLALLIANADLRRDLEHDNEIVAKDAKLSTAKVKLKVMKADNRLLRAQLNKSQDMQFGQSSEKIPKKRKKKKGDDDDTGIGGTSPDGGNPNAGGDEAKPETGKPKPRGMLGRQAITIPANIPRDKATISPPNGSICQCGCGMVQIGEQTIERLTYVPAQLRVIEERYPKYVCRDCDKIVQAPVPKRAFEQTRFDDHLIAGLAVSKFADYMPNYRQEQIFKRSGVQLHRSTMGRLMDQAVDALLPLYDVLNDDLKSSSKLLMDETTLAQLMPGTGKTKTCFVWALCRDDRRWKGNAHPGVAFHFKQSRKGEHAEEILDGFKGTLQVDGYAGYNRLTSDSSDGGPINLAYCWAHVRRKFLDVHKATKSDKAHQVFMLINDIYAIEHDLKGQPADVRRAVRQVESAPLVTQLQLLMLRLSGEISMKSTLGLAISYTMKLWDGLTVFLSDGRVEMDNNAVENTIRPIALLRKNALFAGSEIGGRNWAVMASLIGTCRLNGVEPYAYLTWVFEQMAEGHPRSRYEQLLPWYCPNGKFGIE</sequence>
<dbReference type="Pfam" id="PF13817">
    <property type="entry name" value="DDE_Tnp_IS66_C"/>
    <property type="match status" value="1"/>
</dbReference>
<keyword evidence="6" id="KW-1185">Reference proteome</keyword>
<accession>A0A238KTH1</accession>
<dbReference type="PANTHER" id="PTHR33678">
    <property type="entry name" value="BLL1576 PROTEIN"/>
    <property type="match status" value="1"/>
</dbReference>
<feature type="domain" description="Transposase IS66 C-terminal" evidence="4">
    <location>
        <begin position="507"/>
        <end position="545"/>
    </location>
</feature>
<dbReference type="EMBL" id="FXYE01000002">
    <property type="protein sequence ID" value="SMX46103.1"/>
    <property type="molecule type" value="Genomic_DNA"/>
</dbReference>
<reference evidence="6" key="1">
    <citation type="submission" date="2017-05" db="EMBL/GenBank/DDBJ databases">
        <authorList>
            <person name="Rodrigo-Torres L."/>
            <person name="Arahal R. D."/>
            <person name="Lucena T."/>
        </authorList>
    </citation>
    <scope>NUCLEOTIDE SEQUENCE [LARGE SCALE GENOMIC DNA]</scope>
    <source>
        <strain evidence="6">CECT 8621</strain>
    </source>
</reference>
<dbReference type="InterPro" id="IPR039552">
    <property type="entry name" value="IS66_C"/>
</dbReference>
<feature type="domain" description="Transposase IS66 central" evidence="2">
    <location>
        <begin position="212"/>
        <end position="500"/>
    </location>
</feature>
<protein>
    <submittedName>
        <fullName evidence="5">Transposase IS66 family protein</fullName>
    </submittedName>
</protein>
<feature type="compositionally biased region" description="Polar residues" evidence="1">
    <location>
        <begin position="69"/>
        <end position="82"/>
    </location>
</feature>
<dbReference type="PANTHER" id="PTHR33678:SF1">
    <property type="entry name" value="BLL1576 PROTEIN"/>
    <property type="match status" value="1"/>
</dbReference>
<dbReference type="NCBIfam" id="NF033517">
    <property type="entry name" value="transpos_IS66"/>
    <property type="match status" value="1"/>
</dbReference>
<evidence type="ECO:0000259" key="3">
    <source>
        <dbReference type="Pfam" id="PF13005"/>
    </source>
</evidence>
<name>A0A238KTH1_9RHOB</name>
<organism evidence="5 6">
    <name type="scientific">Actibacterium lipolyticum</name>
    <dbReference type="NCBI Taxonomy" id="1524263"/>
    <lineage>
        <taxon>Bacteria</taxon>
        <taxon>Pseudomonadati</taxon>
        <taxon>Pseudomonadota</taxon>
        <taxon>Alphaproteobacteria</taxon>
        <taxon>Rhodobacterales</taxon>
        <taxon>Roseobacteraceae</taxon>
        <taxon>Actibacterium</taxon>
    </lineage>
</organism>
<proteinExistence type="predicted"/>
<dbReference type="InterPro" id="IPR052344">
    <property type="entry name" value="Transposase-related"/>
</dbReference>
<dbReference type="Pfam" id="PF13005">
    <property type="entry name" value="zf-IS66"/>
    <property type="match status" value="1"/>
</dbReference>
<evidence type="ECO:0000259" key="2">
    <source>
        <dbReference type="Pfam" id="PF03050"/>
    </source>
</evidence>
<gene>
    <name evidence="5" type="ORF">COL8621_02969</name>
</gene>
<feature type="region of interest" description="Disordered" evidence="1">
    <location>
        <begin position="67"/>
        <end position="131"/>
    </location>
</feature>
<dbReference type="Proteomes" id="UP000202922">
    <property type="component" value="Unassembled WGS sequence"/>
</dbReference>
<evidence type="ECO:0000313" key="5">
    <source>
        <dbReference type="EMBL" id="SMX46103.1"/>
    </source>
</evidence>
<evidence type="ECO:0000259" key="4">
    <source>
        <dbReference type="Pfam" id="PF13817"/>
    </source>
</evidence>